<proteinExistence type="predicted"/>
<name>A0AAJ0BD55_9PEZI</name>
<evidence type="ECO:0000256" key="1">
    <source>
        <dbReference type="SAM" id="MobiDB-lite"/>
    </source>
</evidence>
<dbReference type="AlphaFoldDB" id="A0AAJ0BD55"/>
<organism evidence="2 3">
    <name type="scientific">Echria macrotheca</name>
    <dbReference type="NCBI Taxonomy" id="438768"/>
    <lineage>
        <taxon>Eukaryota</taxon>
        <taxon>Fungi</taxon>
        <taxon>Dikarya</taxon>
        <taxon>Ascomycota</taxon>
        <taxon>Pezizomycotina</taxon>
        <taxon>Sordariomycetes</taxon>
        <taxon>Sordariomycetidae</taxon>
        <taxon>Sordariales</taxon>
        <taxon>Schizotheciaceae</taxon>
        <taxon>Echria</taxon>
    </lineage>
</organism>
<sequence length="278" mass="30846">MTRELDCIALPADAGTNGQNNRDDRRRLPSYRDTTSEIISMYGSDSQRSVSSSLEQVSDDMRPQPSPITSCSSRPPPRRKPTATMENHDSPALLQRPRSPFPYPTRLKRPGVRPSSPALIGNGGVDYSRMVAIDRVSYRTVHGSYKPAYSAYGPRQTSTMSSRFETQKPDLMFTWRGYDGLSGPQLSRGLPLSVPVAPNTWQSGRFDSITSDEDMRPASLMSVVDMPRPASCAPSLSPQSSSTFYYDYSEEFEGYQGYSPFPFTFIPPNTVAPIPAMM</sequence>
<dbReference type="Proteomes" id="UP001239445">
    <property type="component" value="Unassembled WGS sequence"/>
</dbReference>
<comment type="caution">
    <text evidence="2">The sequence shown here is derived from an EMBL/GenBank/DDBJ whole genome shotgun (WGS) entry which is preliminary data.</text>
</comment>
<feature type="region of interest" description="Disordered" evidence="1">
    <location>
        <begin position="1"/>
        <end position="117"/>
    </location>
</feature>
<gene>
    <name evidence="2" type="ORF">QBC47DRAFT_413796</name>
</gene>
<feature type="compositionally biased region" description="Polar residues" evidence="1">
    <location>
        <begin position="32"/>
        <end position="56"/>
    </location>
</feature>
<dbReference type="EMBL" id="MU839834">
    <property type="protein sequence ID" value="KAK1754878.1"/>
    <property type="molecule type" value="Genomic_DNA"/>
</dbReference>
<evidence type="ECO:0000313" key="3">
    <source>
        <dbReference type="Proteomes" id="UP001239445"/>
    </source>
</evidence>
<feature type="non-terminal residue" evidence="2">
    <location>
        <position position="278"/>
    </location>
</feature>
<accession>A0AAJ0BD55</accession>
<protein>
    <submittedName>
        <fullName evidence="2">Uncharacterized protein</fullName>
    </submittedName>
</protein>
<keyword evidence="3" id="KW-1185">Reference proteome</keyword>
<evidence type="ECO:0000313" key="2">
    <source>
        <dbReference type="EMBL" id="KAK1754878.1"/>
    </source>
</evidence>
<reference evidence="2" key="1">
    <citation type="submission" date="2023-06" db="EMBL/GenBank/DDBJ databases">
        <title>Genome-scale phylogeny and comparative genomics of the fungal order Sordariales.</title>
        <authorList>
            <consortium name="Lawrence Berkeley National Laboratory"/>
            <person name="Hensen N."/>
            <person name="Bonometti L."/>
            <person name="Westerberg I."/>
            <person name="Brannstrom I.O."/>
            <person name="Guillou S."/>
            <person name="Cros-Aarteil S."/>
            <person name="Calhoun S."/>
            <person name="Haridas S."/>
            <person name="Kuo A."/>
            <person name="Mondo S."/>
            <person name="Pangilinan J."/>
            <person name="Riley R."/>
            <person name="Labutti K."/>
            <person name="Andreopoulos B."/>
            <person name="Lipzen A."/>
            <person name="Chen C."/>
            <person name="Yanf M."/>
            <person name="Daum C."/>
            <person name="Ng V."/>
            <person name="Clum A."/>
            <person name="Steindorff A."/>
            <person name="Ohm R."/>
            <person name="Martin F."/>
            <person name="Silar P."/>
            <person name="Natvig D."/>
            <person name="Lalanne C."/>
            <person name="Gautier V."/>
            <person name="Ament-Velasquez S.L."/>
            <person name="Kruys A."/>
            <person name="Hutchinson M.I."/>
            <person name="Powell A.J."/>
            <person name="Barry K."/>
            <person name="Miller A.N."/>
            <person name="Grigoriev I.V."/>
            <person name="Debuchy R."/>
            <person name="Gladieux P."/>
            <person name="Thoren M.H."/>
            <person name="Johannesson H."/>
        </authorList>
    </citation>
    <scope>NUCLEOTIDE SEQUENCE</scope>
    <source>
        <strain evidence="2">PSN4</strain>
    </source>
</reference>